<dbReference type="EC" id="3.4.19.12" evidence="2"/>
<dbReference type="InterPro" id="IPR003323">
    <property type="entry name" value="OTU_dom"/>
</dbReference>
<evidence type="ECO:0000256" key="3">
    <source>
        <dbReference type="ARBA" id="ARBA00022801"/>
    </source>
</evidence>
<reference evidence="6" key="1">
    <citation type="journal article" date="2020" name="Nature">
        <title>Giant virus diversity and host interactions through global metagenomics.</title>
        <authorList>
            <person name="Schulz F."/>
            <person name="Roux S."/>
            <person name="Paez-Espino D."/>
            <person name="Jungbluth S."/>
            <person name="Walsh D.A."/>
            <person name="Denef V.J."/>
            <person name="McMahon K.D."/>
            <person name="Konstantinidis K.T."/>
            <person name="Eloe-Fadrosh E.A."/>
            <person name="Kyrpides N.C."/>
            <person name="Woyke T."/>
        </authorList>
    </citation>
    <scope>NUCLEOTIDE SEQUENCE</scope>
    <source>
        <strain evidence="6">GVMAG-M-3300021343-4</strain>
    </source>
</reference>
<dbReference type="GO" id="GO:0036503">
    <property type="term" value="P:ERAD pathway"/>
    <property type="evidence" value="ECO:0007669"/>
    <property type="project" value="TreeGrafter"/>
</dbReference>
<dbReference type="CDD" id="cd22744">
    <property type="entry name" value="OTU"/>
    <property type="match status" value="1"/>
</dbReference>
<dbReference type="InterPro" id="IPR038765">
    <property type="entry name" value="Papain-like_cys_pep_sf"/>
</dbReference>
<name>A0A6C0CKP7_9ZZZZ</name>
<dbReference type="AlphaFoldDB" id="A0A6C0CKP7"/>
<dbReference type="Pfam" id="PF02338">
    <property type="entry name" value="OTU"/>
    <property type="match status" value="1"/>
</dbReference>
<dbReference type="PANTHER" id="PTHR13312">
    <property type="entry name" value="HIV-INDUCED PROTEIN-7-LIKE PROTEASE"/>
    <property type="match status" value="1"/>
</dbReference>
<proteinExistence type="predicted"/>
<dbReference type="Gene3D" id="3.90.70.80">
    <property type="match status" value="1"/>
</dbReference>
<dbReference type="SUPFAM" id="SSF54001">
    <property type="entry name" value="Cysteine proteinases"/>
    <property type="match status" value="1"/>
</dbReference>
<evidence type="ECO:0000313" key="6">
    <source>
        <dbReference type="EMBL" id="QHT04787.1"/>
    </source>
</evidence>
<dbReference type="PANTHER" id="PTHR13312:SF0">
    <property type="entry name" value="UBIQUITIN THIOESTERASE OTU1"/>
    <property type="match status" value="1"/>
</dbReference>
<accession>A0A6C0CKP7</accession>
<feature type="transmembrane region" description="Helical" evidence="4">
    <location>
        <begin position="6"/>
        <end position="24"/>
    </location>
</feature>
<sequence>MAKNSIIYIIIGIIVALFSIYYLFMRRPIRQSRIKDVKGDGGCLFRAIAKSIHPEQDETQKAKELQQSILEWVSKHRDYHVSSSRGDGTTYKVSNGMYLTPNAVDESSYPLATYLEGCHSITVDQYLKKYQTFGKWGGTFEIMIASILLQRRIKVYDHKSRKFLDFGKHHQQETRLIYANDHYRYFL</sequence>
<keyword evidence="4" id="KW-0472">Membrane</keyword>
<dbReference type="GO" id="GO:0016579">
    <property type="term" value="P:protein deubiquitination"/>
    <property type="evidence" value="ECO:0007669"/>
    <property type="project" value="TreeGrafter"/>
</dbReference>
<keyword evidence="4" id="KW-1133">Transmembrane helix</keyword>
<protein>
    <recommendedName>
        <fullName evidence="2">ubiquitinyl hydrolase 1</fullName>
        <ecNumber evidence="2">3.4.19.12</ecNumber>
    </recommendedName>
</protein>
<organism evidence="6">
    <name type="scientific">viral metagenome</name>
    <dbReference type="NCBI Taxonomy" id="1070528"/>
    <lineage>
        <taxon>unclassified sequences</taxon>
        <taxon>metagenomes</taxon>
        <taxon>organismal metagenomes</taxon>
    </lineage>
</organism>
<dbReference type="GO" id="GO:0030968">
    <property type="term" value="P:endoplasmic reticulum unfolded protein response"/>
    <property type="evidence" value="ECO:0007669"/>
    <property type="project" value="TreeGrafter"/>
</dbReference>
<dbReference type="PROSITE" id="PS50802">
    <property type="entry name" value="OTU"/>
    <property type="match status" value="1"/>
</dbReference>
<evidence type="ECO:0000256" key="4">
    <source>
        <dbReference type="SAM" id="Phobius"/>
    </source>
</evidence>
<evidence type="ECO:0000259" key="5">
    <source>
        <dbReference type="PROSITE" id="PS50802"/>
    </source>
</evidence>
<dbReference type="GO" id="GO:0005634">
    <property type="term" value="C:nucleus"/>
    <property type="evidence" value="ECO:0007669"/>
    <property type="project" value="TreeGrafter"/>
</dbReference>
<evidence type="ECO:0000256" key="2">
    <source>
        <dbReference type="ARBA" id="ARBA00012759"/>
    </source>
</evidence>
<keyword evidence="3" id="KW-0378">Hydrolase</keyword>
<keyword evidence="4" id="KW-0812">Transmembrane</keyword>
<evidence type="ECO:0000256" key="1">
    <source>
        <dbReference type="ARBA" id="ARBA00000707"/>
    </source>
</evidence>
<dbReference type="GO" id="GO:0005829">
    <property type="term" value="C:cytosol"/>
    <property type="evidence" value="ECO:0007669"/>
    <property type="project" value="TreeGrafter"/>
</dbReference>
<dbReference type="EMBL" id="MN739438">
    <property type="protein sequence ID" value="QHT04787.1"/>
    <property type="molecule type" value="Genomic_DNA"/>
</dbReference>
<comment type="catalytic activity">
    <reaction evidence="1">
        <text>Thiol-dependent hydrolysis of ester, thioester, amide, peptide and isopeptide bonds formed by the C-terminal Gly of ubiquitin (a 76-residue protein attached to proteins as an intracellular targeting signal).</text>
        <dbReference type="EC" id="3.4.19.12"/>
    </reaction>
</comment>
<dbReference type="GO" id="GO:0004843">
    <property type="term" value="F:cysteine-type deubiquitinase activity"/>
    <property type="evidence" value="ECO:0007669"/>
    <property type="project" value="UniProtKB-EC"/>
</dbReference>
<feature type="domain" description="OTU" evidence="5">
    <location>
        <begin position="32"/>
        <end position="187"/>
    </location>
</feature>